<evidence type="ECO:0000313" key="2">
    <source>
        <dbReference type="Proteomes" id="UP001374952"/>
    </source>
</evidence>
<feature type="non-terminal residue" evidence="1">
    <location>
        <position position="74"/>
    </location>
</feature>
<accession>A0ACC6R9I2</accession>
<feature type="non-terminal residue" evidence="1">
    <location>
        <position position="1"/>
    </location>
</feature>
<proteinExistence type="predicted"/>
<gene>
    <name evidence="1" type="ORF">V6250_20660</name>
</gene>
<keyword evidence="2" id="KW-1185">Reference proteome</keyword>
<organism evidence="1 2">
    <name type="scientific">Pseudoalteromonas undina</name>
    <dbReference type="NCBI Taxonomy" id="43660"/>
    <lineage>
        <taxon>Bacteria</taxon>
        <taxon>Pseudomonadati</taxon>
        <taxon>Pseudomonadota</taxon>
        <taxon>Gammaproteobacteria</taxon>
        <taxon>Alteromonadales</taxon>
        <taxon>Pseudoalteromonadaceae</taxon>
        <taxon>Pseudoalteromonas</taxon>
    </lineage>
</organism>
<evidence type="ECO:0000313" key="1">
    <source>
        <dbReference type="EMBL" id="MEL0606552.1"/>
    </source>
</evidence>
<comment type="caution">
    <text evidence="1">The sequence shown here is derived from an EMBL/GenBank/DDBJ whole genome shotgun (WGS) entry which is preliminary data.</text>
</comment>
<sequence length="74" mass="7693">TALIGSVALTGCEQAAESQQASAPQAVRVGVITLKSQALTLKKVLPGRVSSFQIALIRAKVSGIVQSRLFKEGD</sequence>
<dbReference type="Proteomes" id="UP001374952">
    <property type="component" value="Unassembled WGS sequence"/>
</dbReference>
<protein>
    <submittedName>
        <fullName evidence="1">Efflux transporter periplasmic adaptor subunit</fullName>
    </submittedName>
</protein>
<reference evidence="1" key="1">
    <citation type="submission" date="2024-02" db="EMBL/GenBank/DDBJ databases">
        <title>Bacteria isolated from the canopy kelp, Nereocystis luetkeana.</title>
        <authorList>
            <person name="Pfister C.A."/>
            <person name="Younker I.T."/>
            <person name="Light S.H."/>
        </authorList>
    </citation>
    <scope>NUCLEOTIDE SEQUENCE</scope>
    <source>
        <strain evidence="1">TN.2.01</strain>
    </source>
</reference>
<name>A0ACC6R9I2_9GAMM</name>
<dbReference type="EMBL" id="JBAKAX010000199">
    <property type="protein sequence ID" value="MEL0606552.1"/>
    <property type="molecule type" value="Genomic_DNA"/>
</dbReference>